<evidence type="ECO:0000313" key="1">
    <source>
        <dbReference type="EMBL" id="KAK9279597.1"/>
    </source>
</evidence>
<sequence>METNSLHVAEVIQREMEKSRIREEIMMAEVLRRHELEAEVRRELMIERAMMRSEGVSLFDLSMSSLQQSDLGGLPLHYQNGVGIGIGIGVEERLSMMSRPEVGSFQGLPFQQCRPVIQLLPELRNSLQPELKNLLPAACIEEFVAA</sequence>
<dbReference type="Proteomes" id="UP001415857">
    <property type="component" value="Unassembled WGS sequence"/>
</dbReference>
<evidence type="ECO:0000313" key="2">
    <source>
        <dbReference type="Proteomes" id="UP001415857"/>
    </source>
</evidence>
<accession>A0AAP0RKA7</accession>
<proteinExistence type="predicted"/>
<name>A0AAP0RKA7_LIQFO</name>
<dbReference type="EMBL" id="JBBPBK010000008">
    <property type="protein sequence ID" value="KAK9279597.1"/>
    <property type="molecule type" value="Genomic_DNA"/>
</dbReference>
<dbReference type="AlphaFoldDB" id="A0AAP0RKA7"/>
<comment type="caution">
    <text evidence="1">The sequence shown here is derived from an EMBL/GenBank/DDBJ whole genome shotgun (WGS) entry which is preliminary data.</text>
</comment>
<reference evidence="1 2" key="1">
    <citation type="journal article" date="2024" name="Plant J.">
        <title>Genome sequences and population genomics reveal climatic adaptation and genomic divergence between two closely related sweetgum species.</title>
        <authorList>
            <person name="Xu W.Q."/>
            <person name="Ren C.Q."/>
            <person name="Zhang X.Y."/>
            <person name="Comes H.P."/>
            <person name="Liu X.H."/>
            <person name="Li Y.G."/>
            <person name="Kettle C.J."/>
            <person name="Jalonen R."/>
            <person name="Gaisberger H."/>
            <person name="Ma Y.Z."/>
            <person name="Qiu Y.X."/>
        </authorList>
    </citation>
    <scope>NUCLEOTIDE SEQUENCE [LARGE SCALE GENOMIC DNA]</scope>
    <source>
        <strain evidence="1">Hangzhou</strain>
    </source>
</reference>
<gene>
    <name evidence="1" type="ORF">L1049_013276</name>
</gene>
<protein>
    <submittedName>
        <fullName evidence="1">Uncharacterized protein</fullName>
    </submittedName>
</protein>
<organism evidence="1 2">
    <name type="scientific">Liquidambar formosana</name>
    <name type="common">Formosan gum</name>
    <dbReference type="NCBI Taxonomy" id="63359"/>
    <lineage>
        <taxon>Eukaryota</taxon>
        <taxon>Viridiplantae</taxon>
        <taxon>Streptophyta</taxon>
        <taxon>Embryophyta</taxon>
        <taxon>Tracheophyta</taxon>
        <taxon>Spermatophyta</taxon>
        <taxon>Magnoliopsida</taxon>
        <taxon>eudicotyledons</taxon>
        <taxon>Gunneridae</taxon>
        <taxon>Pentapetalae</taxon>
        <taxon>Saxifragales</taxon>
        <taxon>Altingiaceae</taxon>
        <taxon>Liquidambar</taxon>
    </lineage>
</organism>
<keyword evidence="2" id="KW-1185">Reference proteome</keyword>